<name>A0A497EMJ9_9CREN</name>
<dbReference type="EMBL" id="QMQV01000152">
    <property type="protein sequence ID" value="RLE47084.1"/>
    <property type="molecule type" value="Genomic_DNA"/>
</dbReference>
<evidence type="ECO:0000313" key="1">
    <source>
        <dbReference type="EMBL" id="RLE47084.1"/>
    </source>
</evidence>
<dbReference type="AlphaFoldDB" id="A0A497EMJ9"/>
<organism evidence="1 2">
    <name type="scientific">Thermoproteota archaeon</name>
    <dbReference type="NCBI Taxonomy" id="2056631"/>
    <lineage>
        <taxon>Archaea</taxon>
        <taxon>Thermoproteota</taxon>
    </lineage>
</organism>
<sequence>MVKLKVIPGMILAKAPPWTRKRTLAGFIVKNGPPWLGRPEELSPAQLAVVVDFAEKAHRLYGTTGKMNYKGVDMPAIAVKLAGEMKKGVGAYGGVSPEDRRRERYTRTERVSLPHLRSLLEKKRAEITRAGMRLVTGE</sequence>
<evidence type="ECO:0000313" key="2">
    <source>
        <dbReference type="Proteomes" id="UP000278475"/>
    </source>
</evidence>
<dbReference type="Proteomes" id="UP000278475">
    <property type="component" value="Unassembled WGS sequence"/>
</dbReference>
<accession>A0A497EMJ9</accession>
<gene>
    <name evidence="1" type="ORF">DRJ31_09370</name>
</gene>
<comment type="caution">
    <text evidence="1">The sequence shown here is derived from an EMBL/GenBank/DDBJ whole genome shotgun (WGS) entry which is preliminary data.</text>
</comment>
<proteinExistence type="predicted"/>
<reference evidence="1 2" key="1">
    <citation type="submission" date="2018-06" db="EMBL/GenBank/DDBJ databases">
        <title>Extensive metabolic versatility and redundancy in microbially diverse, dynamic hydrothermal sediments.</title>
        <authorList>
            <person name="Dombrowski N."/>
            <person name="Teske A."/>
            <person name="Baker B.J."/>
        </authorList>
    </citation>
    <scope>NUCLEOTIDE SEQUENCE [LARGE SCALE GENOMIC DNA]</scope>
    <source>
        <strain evidence="1">B66_G16</strain>
    </source>
</reference>
<protein>
    <submittedName>
        <fullName evidence="1">Uncharacterized protein</fullName>
    </submittedName>
</protein>